<dbReference type="EMBL" id="UGWP01000004">
    <property type="protein sequence ID" value="SUF57547.1"/>
    <property type="molecule type" value="Genomic_DNA"/>
</dbReference>
<dbReference type="AlphaFoldDB" id="A0A379QMH4"/>
<dbReference type="Proteomes" id="UP000839610">
    <property type="component" value="Unassembled WGS sequence"/>
</dbReference>
<protein>
    <submittedName>
        <fullName evidence="4">Uncharacterized protein</fullName>
    </submittedName>
</protein>
<gene>
    <name evidence="2" type="ORF">D9O31_07630</name>
    <name evidence="3" type="ORF">NCTC10252_01896</name>
    <name evidence="4" type="ORF">NCTC10252_02816</name>
    <name evidence="1" type="ORF">VH79_26410</name>
</gene>
<reference evidence="2" key="3">
    <citation type="submission" date="2018-10" db="EMBL/GenBank/DDBJ databases">
        <authorList>
            <consortium name="PulseNet: The National Subtyping Network for Foodborne Disease Surveillance"/>
            <person name="Tarr C.L."/>
            <person name="Trees E."/>
            <person name="Katz L.S."/>
            <person name="Carleton-Romer H.A."/>
            <person name="Stroika S."/>
            <person name="Kucerova Z."/>
            <person name="Roache K.F."/>
            <person name="Sabol A.L."/>
            <person name="Besser J."/>
            <person name="Gerner-Smidt P."/>
        </authorList>
    </citation>
    <scope>NUCLEOTIDE SEQUENCE [LARGE SCALE GENOMIC DNA]</scope>
    <source>
        <strain evidence="2">PNUSAS052121</strain>
    </source>
</reference>
<dbReference type="Proteomes" id="UP000254597">
    <property type="component" value="Unassembled WGS sequence"/>
</dbReference>
<evidence type="ECO:0000313" key="4">
    <source>
        <dbReference type="EMBL" id="SUF57547.1"/>
    </source>
</evidence>
<reference evidence="4 5" key="1">
    <citation type="submission" date="2018-06" db="EMBL/GenBank/DDBJ databases">
        <authorList>
            <consortium name="Pathogen Informatics"/>
            <person name="Doyle S."/>
        </authorList>
    </citation>
    <scope>NUCLEOTIDE SEQUENCE [LARGE SCALE GENOMIC DNA]</scope>
    <source>
        <strain evidence="4 5">NCTC10252</strain>
    </source>
</reference>
<evidence type="ECO:0000313" key="2">
    <source>
        <dbReference type="EMBL" id="MMS76458.1"/>
    </source>
</evidence>
<dbReference type="EMBL" id="AAGLUV010000077">
    <property type="protein sequence ID" value="EBP4586617.1"/>
    <property type="molecule type" value="Genomic_DNA"/>
</dbReference>
<proteinExistence type="predicted"/>
<evidence type="ECO:0000313" key="1">
    <source>
        <dbReference type="EMBL" id="EBP4586617.1"/>
    </source>
</evidence>
<accession>A0A379QMH4</accession>
<organism evidence="4 5">
    <name type="scientific">Salmonella enterica</name>
    <name type="common">Salmonella choleraesuis</name>
    <dbReference type="NCBI Taxonomy" id="28901"/>
    <lineage>
        <taxon>Bacteria</taxon>
        <taxon>Pseudomonadati</taxon>
        <taxon>Pseudomonadota</taxon>
        <taxon>Gammaproteobacteria</taxon>
        <taxon>Enterobacterales</taxon>
        <taxon>Enterobacteriaceae</taxon>
        <taxon>Salmonella</taxon>
    </lineage>
</organism>
<evidence type="ECO:0000313" key="5">
    <source>
        <dbReference type="Proteomes" id="UP000254597"/>
    </source>
</evidence>
<dbReference type="EMBL" id="UGWP01000004">
    <property type="protein sequence ID" value="SUF56667.1"/>
    <property type="molecule type" value="Genomic_DNA"/>
</dbReference>
<dbReference type="EMBL" id="RWAH01000005">
    <property type="protein sequence ID" value="MMS76458.1"/>
    <property type="molecule type" value="Genomic_DNA"/>
</dbReference>
<sequence>MAKPLKKFTVVLNTDRGYYDFQVKAKDHHDAQIAAKENFGHGECDDEDWNASTAVVIVGWPEIWMGD</sequence>
<evidence type="ECO:0000313" key="3">
    <source>
        <dbReference type="EMBL" id="SUF56667.1"/>
    </source>
</evidence>
<reference evidence="1" key="2">
    <citation type="submission" date="2018-07" db="EMBL/GenBank/DDBJ databases">
        <authorList>
            <consortium name="GenomeTrakr network: Whole genome sequencing for foodborne pathogen traceback"/>
        </authorList>
    </citation>
    <scope>NUCLEOTIDE SEQUENCE [LARGE SCALE GENOMIC DNA]</scope>
    <source>
        <strain evidence="1">FDA00008842</strain>
    </source>
</reference>
<name>A0A379QMH4_SALER</name>
<dbReference type="Proteomes" id="UP000839526">
    <property type="component" value="Unassembled WGS sequence"/>
</dbReference>